<dbReference type="KEGG" id="blin:BLSMQ_2242"/>
<gene>
    <name evidence="20" type="ORF">BAUR920_00042</name>
    <name evidence="15" type="ORF">BLSMQ_2242</name>
    <name evidence="19" type="ORF">CIK64_06130</name>
    <name evidence="18" type="ORF">CIK65_06490</name>
    <name evidence="16" type="ORF">CXR23_11810</name>
    <name evidence="17" type="ORF">CXR27_11360</name>
</gene>
<keyword evidence="5" id="KW-0677">Repeat</keyword>
<evidence type="ECO:0000313" key="22">
    <source>
        <dbReference type="Proteomes" id="UP000217564"/>
    </source>
</evidence>
<evidence type="ECO:0000256" key="12">
    <source>
        <dbReference type="SAM" id="SignalP"/>
    </source>
</evidence>
<dbReference type="InterPro" id="IPR044751">
    <property type="entry name" value="Ion_transp-like_CBS"/>
</dbReference>
<dbReference type="EMBL" id="FXZG01000001">
    <property type="protein sequence ID" value="SMX64898.1"/>
    <property type="molecule type" value="Genomic_DNA"/>
</dbReference>
<evidence type="ECO:0000259" key="14">
    <source>
        <dbReference type="PROSITE" id="PS51846"/>
    </source>
</evidence>
<reference evidence="25 26" key="6">
    <citation type="submission" date="2017-12" db="EMBL/GenBank/DDBJ databases">
        <authorList>
            <person name="Levesque S."/>
        </authorList>
    </citation>
    <scope>NUCLEOTIDE SEQUENCE [LARGE SCALE GENOMIC DNA]</scope>
    <source>
        <strain evidence="16 26">SMQ-1417</strain>
        <strain evidence="17 25">SMQ-1420</strain>
    </source>
</reference>
<dbReference type="PROSITE" id="PS51846">
    <property type="entry name" value="CNNM"/>
    <property type="match status" value="1"/>
</dbReference>
<evidence type="ECO:0000313" key="26">
    <source>
        <dbReference type="Proteomes" id="UP000283000"/>
    </source>
</evidence>
<evidence type="ECO:0000313" key="16">
    <source>
        <dbReference type="EMBL" id="AZT93741.1"/>
    </source>
</evidence>
<dbReference type="Proteomes" id="UP000234289">
    <property type="component" value="Unassembled WGS sequence"/>
</dbReference>
<dbReference type="GO" id="GO:0005886">
    <property type="term" value="C:plasma membrane"/>
    <property type="evidence" value="ECO:0007669"/>
    <property type="project" value="UniProtKB-SubCell"/>
</dbReference>
<proteinExistence type="inferred from homology"/>
<keyword evidence="4 10" id="KW-0812">Transmembrane</keyword>
<evidence type="ECO:0000313" key="17">
    <source>
        <dbReference type="EMBL" id="AZT97528.1"/>
    </source>
</evidence>
<evidence type="ECO:0000256" key="6">
    <source>
        <dbReference type="ARBA" id="ARBA00022989"/>
    </source>
</evidence>
<feature type="domain" description="CBS" evidence="13">
    <location>
        <begin position="270"/>
        <end position="327"/>
    </location>
</feature>
<reference evidence="15" key="1">
    <citation type="submission" date="2016-09" db="EMBL/GenBank/DDBJ databases">
        <title>Complete Genome Sequence of Brevibacterium aurantiacum SMQ-1335.</title>
        <authorList>
            <person name="de Melo A.G."/>
            <person name="Labrie S.J."/>
            <person name="Dumaresq J."/>
            <person name="Roberts R.J."/>
            <person name="Tremblay D.M."/>
            <person name="Moineau S."/>
        </authorList>
    </citation>
    <scope>NUCLEOTIDE SEQUENCE</scope>
    <source>
        <strain evidence="15">SMQ-1335</strain>
    </source>
</reference>
<organism evidence="15 21">
    <name type="scientific">Brevibacterium aurantiacum</name>
    <dbReference type="NCBI Taxonomy" id="273384"/>
    <lineage>
        <taxon>Bacteria</taxon>
        <taxon>Bacillati</taxon>
        <taxon>Actinomycetota</taxon>
        <taxon>Actinomycetes</taxon>
        <taxon>Micrococcales</taxon>
        <taxon>Brevibacteriaceae</taxon>
        <taxon>Brevibacterium</taxon>
    </lineage>
</organism>
<evidence type="ECO:0000256" key="1">
    <source>
        <dbReference type="ARBA" id="ARBA00004651"/>
    </source>
</evidence>
<dbReference type="EMBL" id="NRGQ01000006">
    <property type="protein sequence ID" value="PCC43503.1"/>
    <property type="molecule type" value="Genomic_DNA"/>
</dbReference>
<dbReference type="Proteomes" id="UP000217564">
    <property type="component" value="Unassembled WGS sequence"/>
</dbReference>
<evidence type="ECO:0000256" key="5">
    <source>
        <dbReference type="ARBA" id="ARBA00022737"/>
    </source>
</evidence>
<keyword evidence="6 10" id="KW-1133">Transmembrane helix</keyword>
<sequence length="417" mass="45637">MLWLFLGAALCLVISATLSAVDAALLSVSHQAIQEAKDEGKKAAFRAEKILVDLPTNINVIIFVRNFLEALATVFIALAYNSIYSVGPLMVVLTVLTASIAVFVVAGVSPRTIGRRRSLAVCLNLSWVVGAALVVLKPLTKILVLLGNLLTPDRVYKDGPFVTSDQLRDLVERASESDVIEDGEREMIQSVFNLSDTSANEVMVPRTDLVTVNSGTPLSKVMNLFFRSGFSRIPVSGEDLDDIRGVAYLKDVARRLHLHPEDAERPVDILARGVLFVPETKPADDLMEQMQVDSTHLAILIDEYGGTAGLVTIEDIVEEIVGEIEDEYDTSDDELVEVDDGSFVISTRMSISDFADYFDVKIDEDDVNSVGGLLTKLIGRVPIDGSNARIEGLIIEAMEGQGRRHRITHVRVTKEEN</sequence>
<evidence type="ECO:0000313" key="25">
    <source>
        <dbReference type="Proteomes" id="UP000282731"/>
    </source>
</evidence>
<dbReference type="CDD" id="cd04590">
    <property type="entry name" value="CBS_pair_CorC_HlyC_assoc"/>
    <property type="match status" value="1"/>
</dbReference>
<dbReference type="InterPro" id="IPR005170">
    <property type="entry name" value="Transptr-assoc_dom"/>
</dbReference>
<dbReference type="SUPFAM" id="SSF56176">
    <property type="entry name" value="FAD-binding/transporter-associated domain-like"/>
    <property type="match status" value="1"/>
</dbReference>
<dbReference type="AlphaFoldDB" id="A0A1D7W5L4"/>
<dbReference type="Pfam" id="PF00571">
    <property type="entry name" value="CBS"/>
    <property type="match status" value="2"/>
</dbReference>
<keyword evidence="8 10" id="KW-0472">Membrane</keyword>
<dbReference type="Proteomes" id="UP000218620">
    <property type="component" value="Unassembled WGS sequence"/>
</dbReference>
<evidence type="ECO:0000313" key="20">
    <source>
        <dbReference type="EMBL" id="SMX64898.1"/>
    </source>
</evidence>
<evidence type="ECO:0000256" key="4">
    <source>
        <dbReference type="ARBA" id="ARBA00022692"/>
    </source>
</evidence>
<dbReference type="SMART" id="SM00116">
    <property type="entry name" value="CBS"/>
    <property type="match status" value="1"/>
</dbReference>
<accession>A0A2A3Z692</accession>
<protein>
    <submittedName>
        <fullName evidence="20">Hemolysin, contains CBS domains</fullName>
    </submittedName>
    <submittedName>
        <fullName evidence="16">HlyC/CorC family transporter</fullName>
    </submittedName>
    <submittedName>
        <fullName evidence="15">Magnesium and cobalt efflux protein CorC</fullName>
    </submittedName>
</protein>
<dbReference type="InterPro" id="IPR046342">
    <property type="entry name" value="CBS_dom_sf"/>
</dbReference>
<feature type="signal peptide" evidence="12">
    <location>
        <begin position="1"/>
        <end position="20"/>
    </location>
</feature>
<dbReference type="OrthoDB" id="110231at2"/>
<evidence type="ECO:0000313" key="19">
    <source>
        <dbReference type="EMBL" id="PCC47084.1"/>
    </source>
</evidence>
<dbReference type="Pfam" id="PF03471">
    <property type="entry name" value="CorC_HlyC"/>
    <property type="match status" value="1"/>
</dbReference>
<evidence type="ECO:0000313" key="21">
    <source>
        <dbReference type="Proteomes" id="UP000094793"/>
    </source>
</evidence>
<dbReference type="EMBL" id="NRGP01000009">
    <property type="protein sequence ID" value="PCC47084.1"/>
    <property type="molecule type" value="Genomic_DNA"/>
</dbReference>
<dbReference type="Proteomes" id="UP000283000">
    <property type="component" value="Chromosome"/>
</dbReference>
<dbReference type="EMBL" id="CP025334">
    <property type="protein sequence ID" value="AZT97528.1"/>
    <property type="molecule type" value="Genomic_DNA"/>
</dbReference>
<comment type="similarity">
    <text evidence="2">Belongs to the UPF0053 family.</text>
</comment>
<feature type="transmembrane region" description="Helical" evidence="11">
    <location>
        <begin position="118"/>
        <end position="136"/>
    </location>
</feature>
<evidence type="ECO:0000256" key="9">
    <source>
        <dbReference type="PROSITE-ProRule" id="PRU00703"/>
    </source>
</evidence>
<evidence type="ECO:0000256" key="11">
    <source>
        <dbReference type="SAM" id="Phobius"/>
    </source>
</evidence>
<feature type="transmembrane region" description="Helical" evidence="11">
    <location>
        <begin position="58"/>
        <end position="79"/>
    </location>
</feature>
<evidence type="ECO:0000313" key="18">
    <source>
        <dbReference type="EMBL" id="PCC43503.1"/>
    </source>
</evidence>
<dbReference type="InterPro" id="IPR036318">
    <property type="entry name" value="FAD-bd_PCMH-like_sf"/>
</dbReference>
<dbReference type="FunFam" id="3.10.580.10:FF:000002">
    <property type="entry name" value="Magnesium/cobalt efflux protein CorC"/>
    <property type="match status" value="1"/>
</dbReference>
<dbReference type="GO" id="GO:0050660">
    <property type="term" value="F:flavin adenine dinucleotide binding"/>
    <property type="evidence" value="ECO:0007669"/>
    <property type="project" value="InterPro"/>
</dbReference>
<evidence type="ECO:0000256" key="7">
    <source>
        <dbReference type="ARBA" id="ARBA00023122"/>
    </source>
</evidence>
<dbReference type="PROSITE" id="PS51371">
    <property type="entry name" value="CBS"/>
    <property type="match status" value="2"/>
</dbReference>
<reference evidence="25 26" key="7">
    <citation type="submission" date="2019-01" db="EMBL/GenBank/DDBJ databases">
        <title>Comparative genomic analysis of Brevibacterium aurantiacum sheds light on its evolution and its adaptation to smear-ripened cheeses.</title>
        <authorList>
            <person name="Moineau S."/>
        </authorList>
    </citation>
    <scope>NUCLEOTIDE SEQUENCE [LARGE SCALE GENOMIC DNA]</scope>
    <source>
        <strain evidence="16 26">SMQ-1417</strain>
        <strain evidence="17 25">SMQ-1420</strain>
    </source>
</reference>
<dbReference type="eggNOG" id="COG1253">
    <property type="taxonomic scope" value="Bacteria"/>
</dbReference>
<feature type="domain" description="CNNM transmembrane" evidence="14">
    <location>
        <begin position="1"/>
        <end position="184"/>
    </location>
</feature>
<dbReference type="RefSeq" id="WP_069600266.1">
    <property type="nucleotide sequence ID" value="NZ_CP017150.1"/>
</dbReference>
<reference evidence="24" key="4">
    <citation type="submission" date="2017-03" db="EMBL/GenBank/DDBJ databases">
        <authorList>
            <person name="Monnet C."/>
        </authorList>
    </citation>
    <scope>NUCLEOTIDE SEQUENCE [LARGE SCALE GENOMIC DNA]</scope>
    <source>
        <strain evidence="24">CNRZ 920</strain>
    </source>
</reference>
<reference evidence="21" key="2">
    <citation type="submission" date="2016-09" db="EMBL/GenBank/DDBJ databases">
        <title>Complete Genome Sequence of Brevibacterium linens SMQ-1335.</title>
        <authorList>
            <person name="de Melo A.G."/>
            <person name="Labrie S.J."/>
            <person name="Dumaresq J."/>
            <person name="Roberts R.J."/>
            <person name="Tremblay D.M."/>
            <person name="Moineau S."/>
        </authorList>
    </citation>
    <scope>NUCLEOTIDE SEQUENCE [LARGE SCALE GENOMIC DNA]</scope>
    <source>
        <strain evidence="21">SMQ-1335</strain>
    </source>
</reference>
<dbReference type="Proteomes" id="UP000282731">
    <property type="component" value="Chromosome"/>
</dbReference>
<dbReference type="EMBL" id="CP017150">
    <property type="protein sequence ID" value="AOP53948.1"/>
    <property type="molecule type" value="Genomic_DNA"/>
</dbReference>
<dbReference type="SUPFAM" id="SSF54631">
    <property type="entry name" value="CBS-domain pair"/>
    <property type="match status" value="1"/>
</dbReference>
<dbReference type="InterPro" id="IPR016169">
    <property type="entry name" value="FAD-bd_PCMH_sub2"/>
</dbReference>
<reference evidence="20" key="5">
    <citation type="submission" date="2017-03" db="EMBL/GenBank/DDBJ databases">
        <authorList>
            <person name="Afonso C.L."/>
            <person name="Miller P.J."/>
            <person name="Scott M.A."/>
            <person name="Spackman E."/>
            <person name="Goraichik I."/>
            <person name="Dimitrov K.M."/>
            <person name="Suarez D.L."/>
            <person name="Swayne D.E."/>
        </authorList>
    </citation>
    <scope>NUCLEOTIDE SEQUENCE [LARGE SCALE GENOMIC DNA]</scope>
    <source>
        <strain evidence="20">CNRZ 920</strain>
    </source>
</reference>
<dbReference type="SMART" id="SM01091">
    <property type="entry name" value="CorC_HlyC"/>
    <property type="match status" value="1"/>
</dbReference>
<dbReference type="PATRIC" id="fig|1703.10.peg.2311"/>
<keyword evidence="7 9" id="KW-0129">CBS domain</keyword>
<keyword evidence="3" id="KW-1003">Cell membrane</keyword>
<accession>A0A1D7W5L4</accession>
<dbReference type="EMBL" id="CP025330">
    <property type="protein sequence ID" value="AZT93741.1"/>
    <property type="molecule type" value="Genomic_DNA"/>
</dbReference>
<dbReference type="Pfam" id="PF01595">
    <property type="entry name" value="CNNM"/>
    <property type="match status" value="1"/>
</dbReference>
<evidence type="ECO:0000256" key="2">
    <source>
        <dbReference type="ARBA" id="ARBA00006337"/>
    </source>
</evidence>
<feature type="transmembrane region" description="Helical" evidence="11">
    <location>
        <begin position="86"/>
        <end position="106"/>
    </location>
</feature>
<dbReference type="InterPro" id="IPR000644">
    <property type="entry name" value="CBS_dom"/>
</dbReference>
<accession>A0A2H1HPP2</accession>
<evidence type="ECO:0000256" key="8">
    <source>
        <dbReference type="ARBA" id="ARBA00023136"/>
    </source>
</evidence>
<evidence type="ECO:0000313" key="23">
    <source>
        <dbReference type="Proteomes" id="UP000218620"/>
    </source>
</evidence>
<name>A0A1D7W5L4_BREAU</name>
<evidence type="ECO:0000313" key="24">
    <source>
        <dbReference type="Proteomes" id="UP000234289"/>
    </source>
</evidence>
<feature type="chain" id="PRO_5044058261" evidence="12">
    <location>
        <begin position="21"/>
        <end position="417"/>
    </location>
</feature>
<evidence type="ECO:0000259" key="13">
    <source>
        <dbReference type="PROSITE" id="PS51371"/>
    </source>
</evidence>
<keyword evidence="12" id="KW-0732">Signal</keyword>
<evidence type="ECO:0000313" key="15">
    <source>
        <dbReference type="EMBL" id="AOP53948.1"/>
    </source>
</evidence>
<dbReference type="Gene3D" id="3.10.580.10">
    <property type="entry name" value="CBS-domain"/>
    <property type="match status" value="1"/>
</dbReference>
<evidence type="ECO:0000256" key="3">
    <source>
        <dbReference type="ARBA" id="ARBA00022475"/>
    </source>
</evidence>
<dbReference type="PANTHER" id="PTHR22777">
    <property type="entry name" value="HEMOLYSIN-RELATED"/>
    <property type="match status" value="1"/>
</dbReference>
<feature type="domain" description="CBS" evidence="13">
    <location>
        <begin position="203"/>
        <end position="264"/>
    </location>
</feature>
<dbReference type="Proteomes" id="UP000094793">
    <property type="component" value="Chromosome"/>
</dbReference>
<dbReference type="InterPro" id="IPR002550">
    <property type="entry name" value="CNNM"/>
</dbReference>
<evidence type="ECO:0000256" key="10">
    <source>
        <dbReference type="PROSITE-ProRule" id="PRU01193"/>
    </source>
</evidence>
<comment type="subcellular location">
    <subcellularLocation>
        <location evidence="1">Cell membrane</location>
        <topology evidence="1">Multi-pass membrane protein</topology>
    </subcellularLocation>
</comment>
<dbReference type="Gene3D" id="3.30.465.10">
    <property type="match status" value="1"/>
</dbReference>
<reference evidence="22 23" key="3">
    <citation type="journal article" date="2017" name="Elife">
        <title>Extensive horizontal gene transfer in cheese-associated bacteria.</title>
        <authorList>
            <person name="Bonham K.S."/>
            <person name="Wolfe B.E."/>
            <person name="Dutton R.J."/>
        </authorList>
    </citation>
    <scope>NUCLEOTIDE SEQUENCE [LARGE SCALE GENOMIC DNA]</scope>
    <source>
        <strain evidence="19 22">947_7</strain>
        <strain evidence="18 23">962_8</strain>
    </source>
</reference>
<dbReference type="PANTHER" id="PTHR22777:SF32">
    <property type="entry name" value="UPF0053 INNER MEMBRANE PROTEIN YFJD"/>
    <property type="match status" value="1"/>
</dbReference>